<name>B2KCR9_ELUMP</name>
<feature type="domain" description="Capsule synthesis protein CapA" evidence="2">
    <location>
        <begin position="37"/>
        <end position="277"/>
    </location>
</feature>
<dbReference type="SMART" id="SM00854">
    <property type="entry name" value="PGA_cap"/>
    <property type="match status" value="1"/>
</dbReference>
<dbReference type="InterPro" id="IPR029052">
    <property type="entry name" value="Metallo-depent_PP-like"/>
</dbReference>
<dbReference type="PANTHER" id="PTHR33393:SF12">
    <property type="entry name" value="CAPSULE BIOSYNTHESIS PROTEIN CAPA"/>
    <property type="match status" value="1"/>
</dbReference>
<proteinExistence type="inferred from homology"/>
<dbReference type="EMBL" id="CP001055">
    <property type="protein sequence ID" value="ACC98315.1"/>
    <property type="molecule type" value="Genomic_DNA"/>
</dbReference>
<dbReference type="AlphaFoldDB" id="B2KCR9"/>
<protein>
    <submittedName>
        <fullName evidence="3">Putative enzyme of poly-gamma-glutamate biosynthesis</fullName>
    </submittedName>
</protein>
<dbReference type="InterPro" id="IPR052169">
    <property type="entry name" value="CW_Biosynth-Accessory"/>
</dbReference>
<dbReference type="STRING" id="445932.Emin_0760"/>
<evidence type="ECO:0000259" key="2">
    <source>
        <dbReference type="SMART" id="SM00854"/>
    </source>
</evidence>
<reference evidence="3 4" key="1">
    <citation type="journal article" date="2009" name="Appl. Environ. Microbiol.">
        <title>Genomic analysis of 'Elusimicrobium minutum,' the first cultivated representative of the phylum 'Elusimicrobia' (formerly termite group 1).</title>
        <authorList>
            <person name="Herlemann D.P.R."/>
            <person name="Geissinger O."/>
            <person name="Ikeda-Ohtsubo W."/>
            <person name="Kunin V."/>
            <person name="Sun H."/>
            <person name="Lapidus A."/>
            <person name="Hugenholtz P."/>
            <person name="Brune A."/>
        </authorList>
    </citation>
    <scope>NUCLEOTIDE SEQUENCE [LARGE SCALE GENOMIC DNA]</scope>
    <source>
        <strain evidence="3 4">Pei191</strain>
    </source>
</reference>
<sequence length="363" mass="41764">MFFLVFIIFISACVERNKNDILIPPAAPVALQKDNITLTFAGDLMAHKSNTKIKDLSLIYKDVKEIFEEADLSFVNLETPIYEEKGYKGYPRFSIKKEYADAAQQAGLNVFSLANNHTNDQGEKGVEETYKYFAERKKDNIFSAGIRAKKEDGLSYSLIETGGWKILFAAVTEFSNTVDESKRVDIISSTPKGRRKFKETIIKLREDNPCDVFVLSMHTYEPEYDLEVKESRKTYFKELNKAGIDIVWGAHPHVFQGWDQTADKMAIYSLGNLISAQRFKLNYDNPGENKQYTGDSALLQIKLKKSKDGGVKIVNIFPYLITTHIDEDRNFVIRRLTSEFADEQNKKTMKYYLKRIELMNKRI</sequence>
<dbReference type="SUPFAM" id="SSF56300">
    <property type="entry name" value="Metallo-dependent phosphatases"/>
    <property type="match status" value="1"/>
</dbReference>
<dbReference type="Gene3D" id="3.60.21.10">
    <property type="match status" value="1"/>
</dbReference>
<dbReference type="HOGENOM" id="CLU_038823_0_2_0"/>
<dbReference type="KEGG" id="emi:Emin_0760"/>
<dbReference type="PANTHER" id="PTHR33393">
    <property type="entry name" value="POLYGLUTAMINE SYNTHESIS ACCESSORY PROTEIN RV0574C-RELATED"/>
    <property type="match status" value="1"/>
</dbReference>
<evidence type="ECO:0000313" key="3">
    <source>
        <dbReference type="EMBL" id="ACC98315.1"/>
    </source>
</evidence>
<evidence type="ECO:0000313" key="4">
    <source>
        <dbReference type="Proteomes" id="UP000001029"/>
    </source>
</evidence>
<comment type="similarity">
    <text evidence="1">Belongs to the CapA family.</text>
</comment>
<organism evidence="3 4">
    <name type="scientific">Elusimicrobium minutum (strain Pei191)</name>
    <dbReference type="NCBI Taxonomy" id="445932"/>
    <lineage>
        <taxon>Bacteria</taxon>
        <taxon>Pseudomonadati</taxon>
        <taxon>Elusimicrobiota</taxon>
        <taxon>Elusimicrobia</taxon>
        <taxon>Elusimicrobiales</taxon>
        <taxon>Elusimicrobiaceae</taxon>
        <taxon>Elusimicrobium</taxon>
    </lineage>
</organism>
<dbReference type="InterPro" id="IPR019079">
    <property type="entry name" value="Capsule_synth_CapA"/>
</dbReference>
<accession>B2KCR9</accession>
<evidence type="ECO:0000256" key="1">
    <source>
        <dbReference type="ARBA" id="ARBA00005662"/>
    </source>
</evidence>
<dbReference type="Pfam" id="PF09587">
    <property type="entry name" value="PGA_cap"/>
    <property type="match status" value="1"/>
</dbReference>
<dbReference type="Proteomes" id="UP000001029">
    <property type="component" value="Chromosome"/>
</dbReference>
<gene>
    <name evidence="3" type="ordered locus">Emin_0760</name>
</gene>
<keyword evidence="4" id="KW-1185">Reference proteome</keyword>
<dbReference type="RefSeq" id="WP_012414930.1">
    <property type="nucleotide sequence ID" value="NC_010644.1"/>
</dbReference>